<feature type="transmembrane region" description="Helical" evidence="1">
    <location>
        <begin position="207"/>
        <end position="226"/>
    </location>
</feature>
<keyword evidence="3" id="KW-0378">Hydrolase</keyword>
<feature type="transmembrane region" description="Helical" evidence="1">
    <location>
        <begin position="91"/>
        <end position="110"/>
    </location>
</feature>
<evidence type="ECO:0000313" key="3">
    <source>
        <dbReference type="EMBL" id="MBF1446238.1"/>
    </source>
</evidence>
<sequence length="280" mass="31391">MKHKDTWTNVLYIILFVAVFVLLQFLSRYLSAGCIAIVRDIPFRTAMNEDSSGTAVAVTTVISSLFTFALFTRAGWAPVSRTYLRSRPWGVLFWAFLLAAGSILPMEFVAEKINLTLPSQTQQLFESIMRTSWGYLALGIMAPIAEEVVFRGAVLRTLLDIFGSRAHWAAIVFSALVFGAIHLNLAQGTHAFLVGLLLGWMYYRTGSILPGVLFHWVNNTVAYLMFNFMPQMNDGKLIDLFHGSERMMYGGLFFSLCILVPSILQLGKRMGKVKGKKVKR</sequence>
<keyword evidence="1" id="KW-0472">Membrane</keyword>
<dbReference type="PANTHER" id="PTHR36435:SF1">
    <property type="entry name" value="CAAX AMINO TERMINAL PROTEASE FAMILY PROTEIN"/>
    <property type="match status" value="1"/>
</dbReference>
<keyword evidence="1" id="KW-0812">Transmembrane</keyword>
<feature type="transmembrane region" description="Helical" evidence="1">
    <location>
        <begin position="166"/>
        <end position="186"/>
    </location>
</feature>
<organism evidence="3 4">
    <name type="scientific">Prevotella nigrescens</name>
    <dbReference type="NCBI Taxonomy" id="28133"/>
    <lineage>
        <taxon>Bacteria</taxon>
        <taxon>Pseudomonadati</taxon>
        <taxon>Bacteroidota</taxon>
        <taxon>Bacteroidia</taxon>
        <taxon>Bacteroidales</taxon>
        <taxon>Prevotellaceae</taxon>
        <taxon>Prevotella</taxon>
    </lineage>
</organism>
<evidence type="ECO:0000313" key="4">
    <source>
        <dbReference type="Proteomes" id="UP000787419"/>
    </source>
</evidence>
<dbReference type="AlphaFoldDB" id="A0A9D6A717"/>
<dbReference type="InterPro" id="IPR052710">
    <property type="entry name" value="CAAX_protease"/>
</dbReference>
<dbReference type="RefSeq" id="WP_278489215.1">
    <property type="nucleotide sequence ID" value="NZ_JABZTM010000015.1"/>
</dbReference>
<accession>A0A9D6A717</accession>
<dbReference type="Proteomes" id="UP000787419">
    <property type="component" value="Unassembled WGS sequence"/>
</dbReference>
<dbReference type="GO" id="GO:0008237">
    <property type="term" value="F:metallopeptidase activity"/>
    <property type="evidence" value="ECO:0007669"/>
    <property type="project" value="UniProtKB-KW"/>
</dbReference>
<gene>
    <name evidence="3" type="ORF">HXN55_02445</name>
</gene>
<name>A0A9D6A717_9BACT</name>
<protein>
    <submittedName>
        <fullName evidence="3">CPBP family intramembrane metalloprotease</fullName>
    </submittedName>
</protein>
<dbReference type="PANTHER" id="PTHR36435">
    <property type="entry name" value="SLR1288 PROTEIN"/>
    <property type="match status" value="1"/>
</dbReference>
<keyword evidence="1" id="KW-1133">Transmembrane helix</keyword>
<comment type="caution">
    <text evidence="3">The sequence shown here is derived from an EMBL/GenBank/DDBJ whole genome shotgun (WGS) entry which is preliminary data.</text>
</comment>
<dbReference type="EMBL" id="JABZTM010000015">
    <property type="protein sequence ID" value="MBF1446238.1"/>
    <property type="molecule type" value="Genomic_DNA"/>
</dbReference>
<dbReference type="InterPro" id="IPR003675">
    <property type="entry name" value="Rce1/LyrA-like_dom"/>
</dbReference>
<feature type="transmembrane region" description="Helical" evidence="1">
    <location>
        <begin position="131"/>
        <end position="154"/>
    </location>
</feature>
<feature type="transmembrane region" description="Helical" evidence="1">
    <location>
        <begin position="246"/>
        <end position="267"/>
    </location>
</feature>
<feature type="transmembrane region" description="Helical" evidence="1">
    <location>
        <begin position="12"/>
        <end position="31"/>
    </location>
</feature>
<evidence type="ECO:0000256" key="1">
    <source>
        <dbReference type="SAM" id="Phobius"/>
    </source>
</evidence>
<dbReference type="Pfam" id="PF02517">
    <property type="entry name" value="Rce1-like"/>
    <property type="match status" value="1"/>
</dbReference>
<dbReference type="GO" id="GO:0080120">
    <property type="term" value="P:CAAX-box protein maturation"/>
    <property type="evidence" value="ECO:0007669"/>
    <property type="project" value="UniProtKB-ARBA"/>
</dbReference>
<proteinExistence type="predicted"/>
<keyword evidence="3" id="KW-0482">Metalloprotease</keyword>
<feature type="domain" description="CAAX prenyl protease 2/Lysostaphin resistance protein A-like" evidence="2">
    <location>
        <begin position="133"/>
        <end position="221"/>
    </location>
</feature>
<dbReference type="GO" id="GO:0004175">
    <property type="term" value="F:endopeptidase activity"/>
    <property type="evidence" value="ECO:0007669"/>
    <property type="project" value="UniProtKB-ARBA"/>
</dbReference>
<evidence type="ECO:0000259" key="2">
    <source>
        <dbReference type="Pfam" id="PF02517"/>
    </source>
</evidence>
<feature type="transmembrane region" description="Helical" evidence="1">
    <location>
        <begin position="52"/>
        <end position="71"/>
    </location>
</feature>
<keyword evidence="3" id="KW-0645">Protease</keyword>
<reference evidence="3" key="1">
    <citation type="submission" date="2020-04" db="EMBL/GenBank/DDBJ databases">
        <title>Deep metagenomics examines the oral microbiome during advanced dental caries in children, revealing novel taxa and co-occurrences with host molecules.</title>
        <authorList>
            <person name="Baker J.L."/>
            <person name="Morton J.T."/>
            <person name="Dinis M."/>
            <person name="Alvarez R."/>
            <person name="Tran N.C."/>
            <person name="Knight R."/>
            <person name="Edlund A."/>
        </authorList>
    </citation>
    <scope>NUCLEOTIDE SEQUENCE</scope>
    <source>
        <strain evidence="3">JCVI_32_bin.50</strain>
    </source>
</reference>